<keyword evidence="2" id="KW-1185">Reference proteome</keyword>
<comment type="caution">
    <text evidence="1">The sequence shown here is derived from an EMBL/GenBank/DDBJ whole genome shotgun (WGS) entry which is preliminary data.</text>
</comment>
<gene>
    <name evidence="1" type="ORF">L3Q82_024653</name>
</gene>
<evidence type="ECO:0000313" key="1">
    <source>
        <dbReference type="EMBL" id="KAI3369829.1"/>
    </source>
</evidence>
<dbReference type="Proteomes" id="UP000831701">
    <property type="component" value="Chromosome 7"/>
</dbReference>
<evidence type="ECO:0000313" key="2">
    <source>
        <dbReference type="Proteomes" id="UP000831701"/>
    </source>
</evidence>
<accession>A0ACB8WPT3</accession>
<dbReference type="EMBL" id="CM041537">
    <property type="protein sequence ID" value="KAI3369829.1"/>
    <property type="molecule type" value="Genomic_DNA"/>
</dbReference>
<organism evidence="1 2">
    <name type="scientific">Scortum barcoo</name>
    <name type="common">barcoo grunter</name>
    <dbReference type="NCBI Taxonomy" id="214431"/>
    <lineage>
        <taxon>Eukaryota</taxon>
        <taxon>Metazoa</taxon>
        <taxon>Chordata</taxon>
        <taxon>Craniata</taxon>
        <taxon>Vertebrata</taxon>
        <taxon>Euteleostomi</taxon>
        <taxon>Actinopterygii</taxon>
        <taxon>Neopterygii</taxon>
        <taxon>Teleostei</taxon>
        <taxon>Neoteleostei</taxon>
        <taxon>Acanthomorphata</taxon>
        <taxon>Eupercaria</taxon>
        <taxon>Centrarchiformes</taxon>
        <taxon>Terapontoidei</taxon>
        <taxon>Terapontidae</taxon>
        <taxon>Scortum</taxon>
    </lineage>
</organism>
<protein>
    <submittedName>
        <fullName evidence="1">Uncharacterized protein</fullName>
    </submittedName>
</protein>
<name>A0ACB8WPT3_9TELE</name>
<proteinExistence type="predicted"/>
<reference evidence="1" key="1">
    <citation type="submission" date="2022-04" db="EMBL/GenBank/DDBJ databases">
        <title>Jade perch genome.</title>
        <authorList>
            <person name="Chao B."/>
        </authorList>
    </citation>
    <scope>NUCLEOTIDE SEQUENCE</scope>
    <source>
        <strain evidence="1">CB-2022</strain>
    </source>
</reference>
<sequence length="2183" mass="235628">MSGGVNIKVISQSQSDAGVNSSLPLPRSMMPLTKMDPKQQYSGLPNNPTVQYQNAAKRRPSYSSSSVSSGPVELLRGAALKNHLLQQKAGPHSHRSPAATERTDGTCSAYSSPQIPKRVVLRSKDTLDLRTSTLTQKALRDLQLRRNTNKNWTFGKYRATTMRSVDNAPESDALCRLSTNVQMGQGRGRLLYTKGANGNEISAVSSAGTGNIQKEVRNISNQGASERDRSSDRSKSFYHTFNMPRRGSEPGRVNMAAVAPFRFRFQVHEDTDASLDDLSDCSSDSMEVCCDDLEGMLGNSVKGRGDLKMERTDSTKAYGQADGKGVGMAAKRAKSGVPQSTQRGELKVYRAGSSDGRLPVPSNLRKQRSMTNLAVLTDAEKKLHLYEPKWCDDMAKPGAGQTKTGKPKTAGGGSSAGGAPLSRNLSKSEHSLFQGKPKPFSPLAAPTALSKQSRIPRGPYAEVKPLSKAPEDGKSDDEILSSKAKANAKKQAAGAGGESGSKGQGEEGGDKPFLKVDPELVVTVLGDLEQLLFSQMLDPESQRKRTVQNVLDLRQNLEDTMSSLRGSQLSHSCMDSSNVGYDSDETNARSISSLSNRSSPLSWRHGQSSPRLQAGDAPSSTGAGYQGGKAGSQYTAHTMPARCSSRLSSTSRIELIEGLDVDDADLKSGYLSDSDLLGKSLPDDDDDNLANGWDESSSISSGLSDGDGDGSENLSSEEFNASSSLNSLPSTPLGSRRNSSVMLRTDAEKRSLVESGLSWYSEDGKAGHKLDSCRYETGSLKAEAPSKWRKKPPSLSEDPGSKGELKKPQSLGQPGSFKKGRNPPVGVTSPITHTSQSALKVAAPKSEKPLDKSKISIKTAGLQRSRSDAGRDHHGEHRKPPSGLVKPTAGASFGYKKPTTATGTATVMTAGGATISSGSATVGKTPKSSGIPVKPVGGGAPSGRKNSFDASSEQSFLGPNARNSIQYRSLPRPAKSSTLSVIGRPASRPVSGTIDPSLLSLKPVPIASTGPRVKEPGSSSSSSKMSSRTSTGPVNQTDREKEKERAKAKAVGADIDCGSLKGEETQSTGESALKLHGLRRTSSSKYPELSSPTTPRMLNTKSLGRPPSLAHLDKVNSNSLDSCVTIQDLPPKVPPYSKLQDLAGSHTSARLTPSPAPVLHIDSPGSYTSESLSLSGSPLLYPKLSGMHRSMESLPLQMSVPSSASLQTDRNTFPKKGLELYGSSLSESEGSKPGRRHSHTIASMTESDSPPQLPSPTRPLQPSSGKAPLTNVVAPISSGTPRISRSNSIGPPSDSACDLYGSSPLGSSMSLADRPKSMMRCGSFREPGDDDLPCLFQCTALYSLWRPMLRPTIPRAWIYFSISSQQIRKLRRELESSQEKVADLTMQLSANANLVAAFEQSLALMTARLQTLSVSSEQKDSELNELKDTIDILKAKNTEAQEIIHGALSNPDITTKELLINRQNSSESISSLASTTSHSSMGSLKEQEAKKKKKKSWLRSSFNKAFSKKGSKASGPYADIEEIATPESSAPSSPKVHHDGDPQMKSSTSTSSSGLCEGGEVADDKVVSELRTELWEKERKLTDIRLEALSSAHHLEQLQEAMTNMQRTVENLKAENDQLRTGGLSPCPSPGPSSSVSQSSGLTALGSSSPRQSVAVHLPKSYSRGLSEGSSSDVHSADSLSLSSSQRDDHRVRVVVCVADLHVFKDVSILFAIFSVSTLTRVTSQRYNTNILSPICRALHQQEVKQQDFFVGTVRVNGRMDWPMLDSAVSQAFKVYVAKVDPTSSLGLSTDSIYSYSMGHIKRVLGGEAPETQPSRCMSRGPSGITVALKGLKEKCVDNLVFETLIPKPMMQHYISLLLKHRRLVLSGPSGTGKSYLASRLAEYLVDRSAREVTDGIVVTFNMHRQTCKDLQLYLSNLANRIDRETSTSEIPLVVILDDIHDPATISELVNGALTCKYHKCPYIIGTSNQPVKMTANHGLHLSFRMVTFSNNVEPANGFLVRYLHRKLMESEDERSLTNEDLIRVLDWVPKLWYHLHTFLEKHSTSDFLIGPCFFLSCPVTVDEFQSWFIDLWNHSIIPYLQEGAKDGIKVHGQKAVWEDPVEWVRGTLPWPSAQQDQAKLFHLPPPSIGSSSPCQPCEERPHKETPPSSMESDPLMAMLLKLQEAANYIESPDKEDPSLPKL</sequence>